<evidence type="ECO:0000256" key="7">
    <source>
        <dbReference type="ARBA" id="ARBA00023237"/>
    </source>
</evidence>
<organism evidence="10 11">
    <name type="scientific">Sphingobacterium thermophilum</name>
    <dbReference type="NCBI Taxonomy" id="768534"/>
    <lineage>
        <taxon>Bacteria</taxon>
        <taxon>Pseudomonadati</taxon>
        <taxon>Bacteroidota</taxon>
        <taxon>Sphingobacteriia</taxon>
        <taxon>Sphingobacteriales</taxon>
        <taxon>Sphingobacteriaceae</taxon>
        <taxon>Sphingobacterium</taxon>
    </lineage>
</organism>
<keyword evidence="4 8" id="KW-0812">Transmembrane</keyword>
<evidence type="ECO:0000256" key="6">
    <source>
        <dbReference type="ARBA" id="ARBA00023136"/>
    </source>
</evidence>
<evidence type="ECO:0000256" key="8">
    <source>
        <dbReference type="PROSITE-ProRule" id="PRU01360"/>
    </source>
</evidence>
<evidence type="ECO:0000256" key="4">
    <source>
        <dbReference type="ARBA" id="ARBA00022692"/>
    </source>
</evidence>
<dbReference type="Pfam" id="PF00593">
    <property type="entry name" value="TonB_dep_Rec_b-barrel"/>
    <property type="match status" value="1"/>
</dbReference>
<evidence type="ECO:0000256" key="3">
    <source>
        <dbReference type="ARBA" id="ARBA00022452"/>
    </source>
</evidence>
<protein>
    <recommendedName>
        <fullName evidence="9">TonB-dependent receptor-like beta-barrel domain-containing protein</fullName>
    </recommendedName>
</protein>
<dbReference type="InterPro" id="IPR039426">
    <property type="entry name" value="TonB-dep_rcpt-like"/>
</dbReference>
<proteinExistence type="inferred from homology"/>
<comment type="caution">
    <text evidence="10">The sequence shown here is derived from an EMBL/GenBank/DDBJ whole genome shotgun (WGS) entry which is preliminary data.</text>
</comment>
<keyword evidence="11" id="KW-1185">Reference proteome</keyword>
<dbReference type="SUPFAM" id="SSF56935">
    <property type="entry name" value="Porins"/>
    <property type="match status" value="1"/>
</dbReference>
<feature type="domain" description="TonB-dependent receptor-like beta-barrel" evidence="9">
    <location>
        <begin position="43"/>
        <end position="245"/>
    </location>
</feature>
<dbReference type="InterPro" id="IPR036942">
    <property type="entry name" value="Beta-barrel_TonB_sf"/>
</dbReference>
<keyword evidence="3 8" id="KW-1134">Transmembrane beta strand</keyword>
<evidence type="ECO:0000313" key="11">
    <source>
        <dbReference type="Proteomes" id="UP001500394"/>
    </source>
</evidence>
<evidence type="ECO:0000256" key="2">
    <source>
        <dbReference type="ARBA" id="ARBA00022448"/>
    </source>
</evidence>
<gene>
    <name evidence="10" type="ORF">GCM10023173_01200</name>
</gene>
<sequence>MILSDIINLPRQVNFLKWRASVAGVGSGGTSPFQTSNPYLSSQLYTGGGLYNPTTLSNENLKPLFTLSYETGIEAKFFKERVGLDFTLYHSNTRDQILTTILDRSSGYSNMVVNAGEVRNRGIEVALNLTPIKKRGGLTWTVNTTFSKNENKILSLAENTESLILQNGPGSNGYVMAYVGGSMGDLYGRGYKRAPSGEIIYNAGLPVLSEELLYLGNTTPDWKAGIQNKFKYKGFSLGFLFDAQVGAVAYSLTQGKMAVQGKTKVTLPGRENGIVGRGVVENEDGTYSPNTVAVYDMSSYYDQHFGVANVEGSVFSTDFIKLREVRFDYSFKAKVLQKVKLQKLNIGVYGRDLFIWSKWPGFDPEFGTLSGSEINRGFEIGQFPSTRTYGVNLSVGF</sequence>
<evidence type="ECO:0000313" key="10">
    <source>
        <dbReference type="EMBL" id="GAA4510151.1"/>
    </source>
</evidence>
<name>A0ABP8QT77_9SPHI</name>
<reference evidence="11" key="1">
    <citation type="journal article" date="2019" name="Int. J. Syst. Evol. Microbiol.">
        <title>The Global Catalogue of Microorganisms (GCM) 10K type strain sequencing project: providing services to taxonomists for standard genome sequencing and annotation.</title>
        <authorList>
            <consortium name="The Broad Institute Genomics Platform"/>
            <consortium name="The Broad Institute Genome Sequencing Center for Infectious Disease"/>
            <person name="Wu L."/>
            <person name="Ma J."/>
        </authorList>
    </citation>
    <scope>NUCLEOTIDE SEQUENCE [LARGE SCALE GENOMIC DNA]</scope>
    <source>
        <strain evidence="11">JCM 17858</strain>
    </source>
</reference>
<dbReference type="Gene3D" id="2.40.170.20">
    <property type="entry name" value="TonB-dependent receptor, beta-barrel domain"/>
    <property type="match status" value="1"/>
</dbReference>
<comment type="similarity">
    <text evidence="8">Belongs to the TonB-dependent receptor family.</text>
</comment>
<keyword evidence="2 8" id="KW-0813">Transport</keyword>
<comment type="subcellular location">
    <subcellularLocation>
        <location evidence="1 8">Cell outer membrane</location>
        <topology evidence="1 8">Multi-pass membrane protein</topology>
    </subcellularLocation>
</comment>
<accession>A0ABP8QT77</accession>
<keyword evidence="5" id="KW-0798">TonB box</keyword>
<evidence type="ECO:0000256" key="5">
    <source>
        <dbReference type="ARBA" id="ARBA00023077"/>
    </source>
</evidence>
<evidence type="ECO:0000259" key="9">
    <source>
        <dbReference type="Pfam" id="PF00593"/>
    </source>
</evidence>
<keyword evidence="6 8" id="KW-0472">Membrane</keyword>
<keyword evidence="7 8" id="KW-0998">Cell outer membrane</keyword>
<evidence type="ECO:0000256" key="1">
    <source>
        <dbReference type="ARBA" id="ARBA00004571"/>
    </source>
</evidence>
<dbReference type="Proteomes" id="UP001500394">
    <property type="component" value="Unassembled WGS sequence"/>
</dbReference>
<dbReference type="EMBL" id="BAABGR010000002">
    <property type="protein sequence ID" value="GAA4510151.1"/>
    <property type="molecule type" value="Genomic_DNA"/>
</dbReference>
<dbReference type="PROSITE" id="PS52016">
    <property type="entry name" value="TONB_DEPENDENT_REC_3"/>
    <property type="match status" value="1"/>
</dbReference>
<dbReference type="InterPro" id="IPR000531">
    <property type="entry name" value="Beta-barrel_TonB"/>
</dbReference>